<gene>
    <name evidence="16" type="ORF">PVL29_000379</name>
</gene>
<reference evidence="16 17" key="1">
    <citation type="journal article" date="2023" name="BMC Biotechnol.">
        <title>Vitis rotundifolia cv Carlos genome sequencing.</title>
        <authorList>
            <person name="Huff M."/>
            <person name="Hulse-Kemp A."/>
            <person name="Scheffler B."/>
            <person name="Youngblood R."/>
            <person name="Simpson S."/>
            <person name="Babiker E."/>
            <person name="Staton M."/>
        </authorList>
    </citation>
    <scope>NUCLEOTIDE SEQUENCE [LARGE SCALE GENOMIC DNA]</scope>
    <source>
        <tissue evidence="16">Leaf</tissue>
    </source>
</reference>
<dbReference type="EMBL" id="JARBHA010000001">
    <property type="protein sequence ID" value="KAJ9708292.1"/>
    <property type="molecule type" value="Genomic_DNA"/>
</dbReference>
<dbReference type="InterPro" id="IPR025287">
    <property type="entry name" value="WAK_GUB"/>
</dbReference>
<evidence type="ECO:0000256" key="5">
    <source>
        <dbReference type="ARBA" id="ARBA00022729"/>
    </source>
</evidence>
<name>A0AA39E9U1_VITRO</name>
<evidence type="ECO:0000256" key="9">
    <source>
        <dbReference type="ARBA" id="ARBA00022989"/>
    </source>
</evidence>
<evidence type="ECO:0000256" key="2">
    <source>
        <dbReference type="ARBA" id="ARBA00022527"/>
    </source>
</evidence>
<keyword evidence="2" id="KW-0723">Serine/threonine-protein kinase</keyword>
<evidence type="ECO:0000256" key="4">
    <source>
        <dbReference type="ARBA" id="ARBA00022692"/>
    </source>
</evidence>
<evidence type="ECO:0000256" key="10">
    <source>
        <dbReference type="ARBA" id="ARBA00023136"/>
    </source>
</evidence>
<dbReference type="PANTHER" id="PTHR27009">
    <property type="entry name" value="RUST RESISTANCE KINASE LR10-RELATED"/>
    <property type="match status" value="1"/>
</dbReference>
<dbReference type="FunFam" id="3.30.200.20:FF:000178">
    <property type="entry name" value="serine/threonine-protein kinase PBS1-like"/>
    <property type="match status" value="1"/>
</dbReference>
<dbReference type="Gene3D" id="3.30.200.20">
    <property type="entry name" value="Phosphorylase Kinase, domain 1"/>
    <property type="match status" value="1"/>
</dbReference>
<evidence type="ECO:0000256" key="1">
    <source>
        <dbReference type="ARBA" id="ARBA00004479"/>
    </source>
</evidence>
<evidence type="ECO:0000259" key="15">
    <source>
        <dbReference type="PROSITE" id="PS50011"/>
    </source>
</evidence>
<feature type="transmembrane region" description="Helical" evidence="13">
    <location>
        <begin position="247"/>
        <end position="270"/>
    </location>
</feature>
<keyword evidence="7" id="KW-0418">Kinase</keyword>
<sequence>MNPLLSVIVFLLSLNKGTQTLGESTDDNFFELCQETRCSTRDGPRIRFPFRLNTQPDFCGLEGFVVSCLNNRTLLHLPFSGDFYVQEISYLNNIISIYLHNTNCPLQSVFSLNFSGSPFNTSTFSQIFTIVNCTERISWGASDGIVVPIDCLSYENNLVYLYDPFVSMNKLPSHCRRFKTVEIISVYGYVELQQAIERLFERQEIFLAWEMLDGCYECENSGNFCGFNSTRNATICSTSRPKRSHSAVILGSSIGGATFLALVVLVLVLYRFGRSDSEKETQLKIERFLANYNTLNPSRYSYSDLKKITGKFRHKVGQGGYGTVYRGKLPNGIPAAVKMIENSKGNGKEFINEVATIGRIHHFNVVRLLGFCAEGTRRALVYEFMPNESLEKFIFSSKDAKTRNRPFSWEKLQQIAMGIARGMEYLHQGCNQRILHFDIKPHNILLDHNFQPRFQILAARGTAGYIAPELFSRNFGAVSHKSDVFSFGMLLLEIVGCRRNIDVTVENQSQIYFPEWIYNRMSQGKEMGLEIEIDGDEEIAKKLAIVALWCIQWNPTDRPSMTMVVQMLEGDLHGLEIPPKPFASSDIETIAT</sequence>
<dbReference type="GO" id="GO:0004674">
    <property type="term" value="F:protein serine/threonine kinase activity"/>
    <property type="evidence" value="ECO:0007669"/>
    <property type="project" value="UniProtKB-KW"/>
</dbReference>
<keyword evidence="4 13" id="KW-0812">Transmembrane</keyword>
<dbReference type="PROSITE" id="PS50011">
    <property type="entry name" value="PROTEIN_KINASE_DOM"/>
    <property type="match status" value="1"/>
</dbReference>
<comment type="subcellular location">
    <subcellularLocation>
        <location evidence="1">Membrane</location>
        <topology evidence="1">Single-pass type I membrane protein</topology>
    </subcellularLocation>
</comment>
<dbReference type="InterPro" id="IPR045874">
    <property type="entry name" value="LRK10/LRL21-25-like"/>
</dbReference>
<keyword evidence="10 13" id="KW-0472">Membrane</keyword>
<feature type="signal peptide" evidence="14">
    <location>
        <begin position="1"/>
        <end position="20"/>
    </location>
</feature>
<dbReference type="Proteomes" id="UP001168098">
    <property type="component" value="Unassembled WGS sequence"/>
</dbReference>
<dbReference type="GO" id="GO:0005524">
    <property type="term" value="F:ATP binding"/>
    <property type="evidence" value="ECO:0007669"/>
    <property type="project" value="UniProtKB-UniRule"/>
</dbReference>
<evidence type="ECO:0000256" key="14">
    <source>
        <dbReference type="SAM" id="SignalP"/>
    </source>
</evidence>
<dbReference type="InterPro" id="IPR017441">
    <property type="entry name" value="Protein_kinase_ATP_BS"/>
</dbReference>
<dbReference type="InterPro" id="IPR008271">
    <property type="entry name" value="Ser/Thr_kinase_AS"/>
</dbReference>
<evidence type="ECO:0000256" key="13">
    <source>
        <dbReference type="SAM" id="Phobius"/>
    </source>
</evidence>
<keyword evidence="8 12" id="KW-0067">ATP-binding</keyword>
<evidence type="ECO:0000256" key="12">
    <source>
        <dbReference type="PROSITE-ProRule" id="PRU10141"/>
    </source>
</evidence>
<evidence type="ECO:0000256" key="11">
    <source>
        <dbReference type="ARBA" id="ARBA00023180"/>
    </source>
</evidence>
<keyword evidence="17" id="KW-1185">Reference proteome</keyword>
<keyword evidence="9 13" id="KW-1133">Transmembrane helix</keyword>
<keyword evidence="3" id="KW-0808">Transferase</keyword>
<dbReference type="Pfam" id="PF13947">
    <property type="entry name" value="GUB_WAK_bind"/>
    <property type="match status" value="1"/>
</dbReference>
<feature type="domain" description="Protein kinase" evidence="15">
    <location>
        <begin position="310"/>
        <end position="576"/>
    </location>
</feature>
<keyword evidence="5 14" id="KW-0732">Signal</keyword>
<organism evidence="16 17">
    <name type="scientific">Vitis rotundifolia</name>
    <name type="common">Muscadine grape</name>
    <dbReference type="NCBI Taxonomy" id="103349"/>
    <lineage>
        <taxon>Eukaryota</taxon>
        <taxon>Viridiplantae</taxon>
        <taxon>Streptophyta</taxon>
        <taxon>Embryophyta</taxon>
        <taxon>Tracheophyta</taxon>
        <taxon>Spermatophyta</taxon>
        <taxon>Magnoliopsida</taxon>
        <taxon>eudicotyledons</taxon>
        <taxon>Gunneridae</taxon>
        <taxon>Pentapetalae</taxon>
        <taxon>rosids</taxon>
        <taxon>Vitales</taxon>
        <taxon>Vitaceae</taxon>
        <taxon>Viteae</taxon>
        <taxon>Vitis</taxon>
    </lineage>
</organism>
<feature type="binding site" evidence="12">
    <location>
        <position position="338"/>
    </location>
    <ligand>
        <name>ATP</name>
        <dbReference type="ChEBI" id="CHEBI:30616"/>
    </ligand>
</feature>
<dbReference type="InterPro" id="IPR000719">
    <property type="entry name" value="Prot_kinase_dom"/>
</dbReference>
<evidence type="ECO:0000256" key="8">
    <source>
        <dbReference type="ARBA" id="ARBA00022840"/>
    </source>
</evidence>
<dbReference type="Gene3D" id="1.10.510.10">
    <property type="entry name" value="Transferase(Phosphotransferase) domain 1"/>
    <property type="match status" value="1"/>
</dbReference>
<keyword evidence="11" id="KW-0325">Glycoprotein</keyword>
<evidence type="ECO:0000313" key="16">
    <source>
        <dbReference type="EMBL" id="KAJ9708292.1"/>
    </source>
</evidence>
<evidence type="ECO:0000313" key="17">
    <source>
        <dbReference type="Proteomes" id="UP001168098"/>
    </source>
</evidence>
<dbReference type="SUPFAM" id="SSF56112">
    <property type="entry name" value="Protein kinase-like (PK-like)"/>
    <property type="match status" value="1"/>
</dbReference>
<accession>A0AA39E9U1</accession>
<dbReference type="GO" id="GO:0030247">
    <property type="term" value="F:polysaccharide binding"/>
    <property type="evidence" value="ECO:0007669"/>
    <property type="project" value="InterPro"/>
</dbReference>
<feature type="chain" id="PRO_5041305072" description="Protein kinase domain-containing protein" evidence="14">
    <location>
        <begin position="21"/>
        <end position="592"/>
    </location>
</feature>
<dbReference type="PROSITE" id="PS00108">
    <property type="entry name" value="PROTEIN_KINASE_ST"/>
    <property type="match status" value="1"/>
</dbReference>
<proteinExistence type="predicted"/>
<dbReference type="Pfam" id="PF00069">
    <property type="entry name" value="Pkinase"/>
    <property type="match status" value="1"/>
</dbReference>
<evidence type="ECO:0000256" key="6">
    <source>
        <dbReference type="ARBA" id="ARBA00022741"/>
    </source>
</evidence>
<evidence type="ECO:0000256" key="7">
    <source>
        <dbReference type="ARBA" id="ARBA00022777"/>
    </source>
</evidence>
<evidence type="ECO:0000256" key="3">
    <source>
        <dbReference type="ARBA" id="ARBA00022679"/>
    </source>
</evidence>
<dbReference type="AlphaFoldDB" id="A0AA39E9U1"/>
<dbReference type="InterPro" id="IPR011009">
    <property type="entry name" value="Kinase-like_dom_sf"/>
</dbReference>
<keyword evidence="6 12" id="KW-0547">Nucleotide-binding</keyword>
<dbReference type="GO" id="GO:0016020">
    <property type="term" value="C:membrane"/>
    <property type="evidence" value="ECO:0007669"/>
    <property type="project" value="UniProtKB-SubCell"/>
</dbReference>
<dbReference type="SMART" id="SM00220">
    <property type="entry name" value="S_TKc"/>
    <property type="match status" value="1"/>
</dbReference>
<comment type="caution">
    <text evidence="16">The sequence shown here is derived from an EMBL/GenBank/DDBJ whole genome shotgun (WGS) entry which is preliminary data.</text>
</comment>
<dbReference type="PROSITE" id="PS00107">
    <property type="entry name" value="PROTEIN_KINASE_ATP"/>
    <property type="match status" value="1"/>
</dbReference>
<protein>
    <recommendedName>
        <fullName evidence="15">Protein kinase domain-containing protein</fullName>
    </recommendedName>
</protein>